<dbReference type="SMART" id="SM00034">
    <property type="entry name" value="CLECT"/>
    <property type="match status" value="1"/>
</dbReference>
<dbReference type="PANTHER" id="PTHR22801">
    <property type="entry name" value="LITHOSTATHINE"/>
    <property type="match status" value="1"/>
</dbReference>
<evidence type="ECO:0000259" key="2">
    <source>
        <dbReference type="PROSITE" id="PS50041"/>
    </source>
</evidence>
<dbReference type="Proteomes" id="UP001634394">
    <property type="component" value="Unassembled WGS sequence"/>
</dbReference>
<dbReference type="Pfam" id="PF00059">
    <property type="entry name" value="Lectin_C"/>
    <property type="match status" value="1"/>
</dbReference>
<feature type="domain" description="C-type lectin" evidence="2">
    <location>
        <begin position="154"/>
        <end position="274"/>
    </location>
</feature>
<dbReference type="SUPFAM" id="SSF56436">
    <property type="entry name" value="C-type lectin-like"/>
    <property type="match status" value="1"/>
</dbReference>
<comment type="caution">
    <text evidence="3">The sequence shown here is derived from an EMBL/GenBank/DDBJ whole genome shotgun (WGS) entry which is preliminary data.</text>
</comment>
<accession>A0ABD3W8T4</accession>
<keyword evidence="1" id="KW-1133">Transmembrane helix</keyword>
<evidence type="ECO:0000256" key="1">
    <source>
        <dbReference type="SAM" id="Phobius"/>
    </source>
</evidence>
<evidence type="ECO:0000313" key="3">
    <source>
        <dbReference type="EMBL" id="KAL3869940.1"/>
    </source>
</evidence>
<keyword evidence="4" id="KW-1185">Reference proteome</keyword>
<dbReference type="InterPro" id="IPR050801">
    <property type="entry name" value="Ca-Dep_Lectins_ImmuneDev"/>
</dbReference>
<dbReference type="PANTHER" id="PTHR22801:SF63">
    <property type="entry name" value="C-TYPE LECTIN DOMAIN-CONTAINING PROTEIN"/>
    <property type="match status" value="1"/>
</dbReference>
<feature type="transmembrane region" description="Helical" evidence="1">
    <location>
        <begin position="12"/>
        <end position="33"/>
    </location>
</feature>
<name>A0ABD3W8T4_SINWO</name>
<gene>
    <name evidence="3" type="ORF">ACJMK2_042560</name>
</gene>
<protein>
    <recommendedName>
        <fullName evidence="2">C-type lectin domain-containing protein</fullName>
    </recommendedName>
</protein>
<organism evidence="3 4">
    <name type="scientific">Sinanodonta woodiana</name>
    <name type="common">Chinese pond mussel</name>
    <name type="synonym">Anodonta woodiana</name>
    <dbReference type="NCBI Taxonomy" id="1069815"/>
    <lineage>
        <taxon>Eukaryota</taxon>
        <taxon>Metazoa</taxon>
        <taxon>Spiralia</taxon>
        <taxon>Lophotrochozoa</taxon>
        <taxon>Mollusca</taxon>
        <taxon>Bivalvia</taxon>
        <taxon>Autobranchia</taxon>
        <taxon>Heteroconchia</taxon>
        <taxon>Palaeoheterodonta</taxon>
        <taxon>Unionida</taxon>
        <taxon>Unionoidea</taxon>
        <taxon>Unionidae</taxon>
        <taxon>Unioninae</taxon>
        <taxon>Sinanodonta</taxon>
    </lineage>
</organism>
<dbReference type="Gene3D" id="3.10.100.10">
    <property type="entry name" value="Mannose-Binding Protein A, subunit A"/>
    <property type="match status" value="1"/>
</dbReference>
<dbReference type="EMBL" id="JBJQND010000008">
    <property type="protein sequence ID" value="KAL3869940.1"/>
    <property type="molecule type" value="Genomic_DNA"/>
</dbReference>
<keyword evidence="1" id="KW-0812">Transmembrane</keyword>
<dbReference type="SUPFAM" id="SSF57414">
    <property type="entry name" value="Hairpin loop containing domain-like"/>
    <property type="match status" value="1"/>
</dbReference>
<proteinExistence type="predicted"/>
<dbReference type="InterPro" id="IPR016186">
    <property type="entry name" value="C-type_lectin-like/link_sf"/>
</dbReference>
<keyword evidence="1" id="KW-0472">Membrane</keyword>
<evidence type="ECO:0000313" key="4">
    <source>
        <dbReference type="Proteomes" id="UP001634394"/>
    </source>
</evidence>
<dbReference type="AlphaFoldDB" id="A0ABD3W8T4"/>
<dbReference type="PROSITE" id="PS50041">
    <property type="entry name" value="C_TYPE_LECTIN_2"/>
    <property type="match status" value="1"/>
</dbReference>
<reference evidence="3 4" key="1">
    <citation type="submission" date="2024-11" db="EMBL/GenBank/DDBJ databases">
        <title>Chromosome-level genome assembly of the freshwater bivalve Anodonta woodiana.</title>
        <authorList>
            <person name="Chen X."/>
        </authorList>
    </citation>
    <scope>NUCLEOTIDE SEQUENCE [LARGE SCALE GENOMIC DNA]</scope>
    <source>
        <strain evidence="3">MN2024</strain>
        <tissue evidence="3">Gills</tissue>
    </source>
</reference>
<dbReference type="InterPro" id="IPR016187">
    <property type="entry name" value="CTDL_fold"/>
</dbReference>
<sequence length="278" mass="31443">MRRRFISAGPVSFVTVHGIYFILVFICSSYAVAASGLVDIQNKTRILVPSFSGHSGTKDILWDVRKESIIDCARECARNLICMSFFYNSIFKKCCGISNVYMEPLGTEVVEEGSNYYKEKDSDTYGNIIRTTITTFTTDTSVVCPAGYTPIDTCYFLEKTSTRNWTDAKMVCELNNGYLMTLKTSELHNYMKSVIQSTASGCNFYVGENDRALEGSWAWLDGTPIYPTHPGWFPGQPNNNIQGTEDQDCMLLETGYSFNFGDMYYSYRAFYICQSDEV</sequence>
<dbReference type="InterPro" id="IPR001304">
    <property type="entry name" value="C-type_lectin-like"/>
</dbReference>